<name>A0A844A6N3_RHIFR</name>
<feature type="chain" id="PRO_5032762210" evidence="2">
    <location>
        <begin position="21"/>
        <end position="172"/>
    </location>
</feature>
<feature type="compositionally biased region" description="Low complexity" evidence="1">
    <location>
        <begin position="24"/>
        <end position="45"/>
    </location>
</feature>
<evidence type="ECO:0000313" key="3">
    <source>
        <dbReference type="EMBL" id="MQX07495.1"/>
    </source>
</evidence>
<sequence length="172" mass="18273">MKFKHSVLAFALAVSPLALGGYAAAQDTPQPQQPAPETQGTETQQMPGSDSQTVTGQKDDRCSKPNPPADCPKDPDAATTGAISSSSAVEVTAEQQTQLRSVIKESNIQPVDKVDFDISVGVAVPQSITLHALPPRIVEIVPAYKSYKYFMLADGRIIIVDPNNMNIVAVIA</sequence>
<dbReference type="Proteomes" id="UP000466694">
    <property type="component" value="Unassembled WGS sequence"/>
</dbReference>
<comment type="caution">
    <text evidence="3">The sequence shown here is derived from an EMBL/GenBank/DDBJ whole genome shotgun (WGS) entry which is preliminary data.</text>
</comment>
<dbReference type="EMBL" id="WISZ01000050">
    <property type="protein sequence ID" value="MQX07495.1"/>
    <property type="molecule type" value="Genomic_DNA"/>
</dbReference>
<organism evidence="3 4">
    <name type="scientific">Rhizobium fredii</name>
    <name type="common">Sinorhizobium fredii</name>
    <dbReference type="NCBI Taxonomy" id="380"/>
    <lineage>
        <taxon>Bacteria</taxon>
        <taxon>Pseudomonadati</taxon>
        <taxon>Pseudomonadota</taxon>
        <taxon>Alphaproteobacteria</taxon>
        <taxon>Hyphomicrobiales</taxon>
        <taxon>Rhizobiaceae</taxon>
        <taxon>Sinorhizobium/Ensifer group</taxon>
        <taxon>Sinorhizobium</taxon>
    </lineage>
</organism>
<feature type="signal peptide" evidence="2">
    <location>
        <begin position="1"/>
        <end position="20"/>
    </location>
</feature>
<proteinExistence type="predicted"/>
<dbReference type="RefSeq" id="WP_050984051.1">
    <property type="nucleotide sequence ID" value="NZ_BJNI01000128.1"/>
</dbReference>
<feature type="compositionally biased region" description="Polar residues" evidence="1">
    <location>
        <begin position="46"/>
        <end position="56"/>
    </location>
</feature>
<keyword evidence="2" id="KW-0732">Signal</keyword>
<dbReference type="InterPro" id="IPR009642">
    <property type="entry name" value="DUF1236"/>
</dbReference>
<evidence type="ECO:0000256" key="2">
    <source>
        <dbReference type="SAM" id="SignalP"/>
    </source>
</evidence>
<dbReference type="AlphaFoldDB" id="A0A844A6N3"/>
<evidence type="ECO:0000256" key="1">
    <source>
        <dbReference type="SAM" id="MobiDB-lite"/>
    </source>
</evidence>
<feature type="compositionally biased region" description="Low complexity" evidence="1">
    <location>
        <begin position="77"/>
        <end position="88"/>
    </location>
</feature>
<accession>A0A844A6N3</accession>
<evidence type="ECO:0000313" key="4">
    <source>
        <dbReference type="Proteomes" id="UP000466694"/>
    </source>
</evidence>
<protein>
    <submittedName>
        <fullName evidence="3">DUF1236 domain-containing protein</fullName>
    </submittedName>
</protein>
<feature type="region of interest" description="Disordered" evidence="1">
    <location>
        <begin position="24"/>
        <end position="90"/>
    </location>
</feature>
<dbReference type="Pfam" id="PF06823">
    <property type="entry name" value="DUF1236"/>
    <property type="match status" value="1"/>
</dbReference>
<gene>
    <name evidence="3" type="ORF">GHK48_03935</name>
</gene>
<reference evidence="3 4" key="1">
    <citation type="journal article" date="2013" name="Genome Biol.">
        <title>Comparative genomics of the core and accessory genomes of 48 Sinorhizobium strains comprising five genospecies.</title>
        <authorList>
            <person name="Sugawara M."/>
            <person name="Epstein B."/>
            <person name="Badgley B.D."/>
            <person name="Unno T."/>
            <person name="Xu L."/>
            <person name="Reese J."/>
            <person name="Gyaneshwar P."/>
            <person name="Denny R."/>
            <person name="Mudge J."/>
            <person name="Bharti A.K."/>
            <person name="Farmer A.D."/>
            <person name="May G.D."/>
            <person name="Woodward J.E."/>
            <person name="Medigue C."/>
            <person name="Vallenet D."/>
            <person name="Lajus A."/>
            <person name="Rouy Z."/>
            <person name="Martinez-Vaz B."/>
            <person name="Tiffin P."/>
            <person name="Young N.D."/>
            <person name="Sadowsky M.J."/>
        </authorList>
    </citation>
    <scope>NUCLEOTIDE SEQUENCE [LARGE SCALE GENOMIC DNA]</scope>
    <source>
        <strain evidence="3 4">USDA205</strain>
    </source>
</reference>